<evidence type="ECO:0000256" key="3">
    <source>
        <dbReference type="ARBA" id="ARBA00022801"/>
    </source>
</evidence>
<dbReference type="PANTHER" id="PTHR12383:SF16">
    <property type="entry name" value="MITOCHONDRIAL INNER MEMBRANE PROTEASE SUBUNIT 1"/>
    <property type="match status" value="1"/>
</dbReference>
<dbReference type="InterPro" id="IPR052064">
    <property type="entry name" value="Mito_IMP1_subunit"/>
</dbReference>
<keyword evidence="5" id="KW-0472">Membrane</keyword>
<name>I4Y6I3_WALMC</name>
<dbReference type="KEGG" id="wse:WALSEDRAFT_48832"/>
<feature type="active site" evidence="7">
    <location>
        <position position="117"/>
    </location>
</feature>
<keyword evidence="3 8" id="KW-0378">Hydrolase</keyword>
<proteinExistence type="inferred from homology"/>
<dbReference type="EMBL" id="JH668248">
    <property type="protein sequence ID" value="EIM19575.1"/>
    <property type="molecule type" value="Genomic_DNA"/>
</dbReference>
<dbReference type="InParanoid" id="I4Y6I3"/>
<dbReference type="EC" id="3.4.21.-" evidence="8"/>
<dbReference type="HOGENOM" id="CLU_028723_4_3_1"/>
<evidence type="ECO:0000256" key="5">
    <source>
        <dbReference type="ARBA" id="ARBA00023136"/>
    </source>
</evidence>
<evidence type="ECO:0000256" key="7">
    <source>
        <dbReference type="PIRSR" id="PIRSR600223-1"/>
    </source>
</evidence>
<keyword evidence="2 8" id="KW-0999">Mitochondrion inner membrane</keyword>
<dbReference type="PRINTS" id="PR00727">
    <property type="entry name" value="LEADERPTASE"/>
</dbReference>
<dbReference type="GO" id="GO:0006465">
    <property type="term" value="P:signal peptide processing"/>
    <property type="evidence" value="ECO:0007669"/>
    <property type="project" value="InterPro"/>
</dbReference>
<evidence type="ECO:0000256" key="1">
    <source>
        <dbReference type="ARBA" id="ARBA00004273"/>
    </source>
</evidence>
<dbReference type="InterPro" id="IPR000223">
    <property type="entry name" value="Pept_S26A_signal_pept_1"/>
</dbReference>
<dbReference type="AlphaFoldDB" id="I4Y6I3"/>
<evidence type="ECO:0000256" key="8">
    <source>
        <dbReference type="RuleBase" id="RU362041"/>
    </source>
</evidence>
<dbReference type="GO" id="GO:0004252">
    <property type="term" value="F:serine-type endopeptidase activity"/>
    <property type="evidence" value="ECO:0007669"/>
    <property type="project" value="InterPro"/>
</dbReference>
<evidence type="ECO:0000259" key="9">
    <source>
        <dbReference type="Pfam" id="PF10502"/>
    </source>
</evidence>
<dbReference type="SUPFAM" id="SSF51306">
    <property type="entry name" value="LexA/Signal peptidase"/>
    <property type="match status" value="1"/>
</dbReference>
<evidence type="ECO:0000313" key="10">
    <source>
        <dbReference type="EMBL" id="EIM19575.1"/>
    </source>
</evidence>
<dbReference type="GO" id="GO:0006627">
    <property type="term" value="P:protein processing involved in protein targeting to mitochondrion"/>
    <property type="evidence" value="ECO:0007669"/>
    <property type="project" value="TreeGrafter"/>
</dbReference>
<dbReference type="OMA" id="SSFWNVA"/>
<gene>
    <name evidence="10" type="ORF">WALSEDRAFT_48832</name>
</gene>
<dbReference type="PANTHER" id="PTHR12383">
    <property type="entry name" value="PROTEASE FAMILY S26 MITOCHONDRIAL INNER MEMBRANE PROTEASE-RELATED"/>
    <property type="match status" value="1"/>
</dbReference>
<dbReference type="InterPro" id="IPR019533">
    <property type="entry name" value="Peptidase_S26"/>
</dbReference>
<evidence type="ECO:0000313" key="11">
    <source>
        <dbReference type="Proteomes" id="UP000005242"/>
    </source>
</evidence>
<keyword evidence="11" id="KW-1185">Reference proteome</keyword>
<reference evidence="10 11" key="1">
    <citation type="journal article" date="2012" name="Fungal Genet. Biol.">
        <title>The genome of the xerotolerant mold Wallemia sebi reveals adaptations to osmotic stress and suggests cryptic sexual reproduction.</title>
        <authorList>
            <person name="Padamsee M."/>
            <person name="Kumar T.K.A."/>
            <person name="Riley R."/>
            <person name="Binder M."/>
            <person name="Boyd A."/>
            <person name="Calvo A.M."/>
            <person name="Furukawa K."/>
            <person name="Hesse C."/>
            <person name="Hohmann S."/>
            <person name="James T.Y."/>
            <person name="LaButti K."/>
            <person name="Lapidus A."/>
            <person name="Lindquist E."/>
            <person name="Lucas S."/>
            <person name="Miller K."/>
            <person name="Shantappa S."/>
            <person name="Grigoriev I.V."/>
            <person name="Hibbett D.S."/>
            <person name="McLaughlin D.J."/>
            <person name="Spatafora J.W."/>
            <person name="Aime M.C."/>
        </authorList>
    </citation>
    <scope>NUCLEOTIDE SEQUENCE [LARGE SCALE GENOMIC DNA]</scope>
    <source>
        <strain evidence="11">ATCC MYA-4683 / CBS 633.66</strain>
    </source>
</reference>
<accession>I4Y6I3</accession>
<organism evidence="10 11">
    <name type="scientific">Wallemia mellicola (strain ATCC MYA-4683 / CBS 633.66)</name>
    <name type="common">Wallemia sebi (CBS 633.66)</name>
    <dbReference type="NCBI Taxonomy" id="671144"/>
    <lineage>
        <taxon>Eukaryota</taxon>
        <taxon>Fungi</taxon>
        <taxon>Dikarya</taxon>
        <taxon>Basidiomycota</taxon>
        <taxon>Wallemiomycotina</taxon>
        <taxon>Wallemiomycetes</taxon>
        <taxon>Wallemiales</taxon>
        <taxon>Wallemiaceae</taxon>
        <taxon>Wallemia</taxon>
    </lineage>
</organism>
<dbReference type="STRING" id="671144.I4Y6I3"/>
<keyword evidence="8" id="KW-0645">Protease</keyword>
<evidence type="ECO:0000256" key="6">
    <source>
        <dbReference type="ARBA" id="ARBA00038445"/>
    </source>
</evidence>
<dbReference type="FunCoup" id="I4Y6I3">
    <property type="interactions" value="261"/>
</dbReference>
<feature type="domain" description="Peptidase S26" evidence="9">
    <location>
        <begin position="57"/>
        <end position="190"/>
    </location>
</feature>
<dbReference type="RefSeq" id="XP_006960373.1">
    <property type="nucleotide sequence ID" value="XM_006960311.1"/>
</dbReference>
<evidence type="ECO:0000256" key="4">
    <source>
        <dbReference type="ARBA" id="ARBA00023128"/>
    </source>
</evidence>
<comment type="similarity">
    <text evidence="6">Belongs to the peptidase S26 family. IMP1 subfamily.</text>
</comment>
<dbReference type="Gene3D" id="2.10.109.10">
    <property type="entry name" value="Umud Fragment, subunit A"/>
    <property type="match status" value="1"/>
</dbReference>
<dbReference type="InterPro" id="IPR036286">
    <property type="entry name" value="LexA/Signal_pep-like_sf"/>
</dbReference>
<dbReference type="CDD" id="cd06530">
    <property type="entry name" value="S26_SPase_I"/>
    <property type="match status" value="1"/>
</dbReference>
<dbReference type="GeneID" id="18472470"/>
<feature type="active site" evidence="7">
    <location>
        <position position="47"/>
    </location>
</feature>
<dbReference type="NCBIfam" id="TIGR02227">
    <property type="entry name" value="sigpep_I_bact"/>
    <property type="match status" value="1"/>
</dbReference>
<dbReference type="eggNOG" id="KOG0171">
    <property type="taxonomic scope" value="Eukaryota"/>
</dbReference>
<dbReference type="GO" id="GO:0042720">
    <property type="term" value="C:mitochondrial inner membrane peptidase complex"/>
    <property type="evidence" value="ECO:0007669"/>
    <property type="project" value="TreeGrafter"/>
</dbReference>
<dbReference type="Proteomes" id="UP000005242">
    <property type="component" value="Unassembled WGS sequence"/>
</dbReference>
<evidence type="ECO:0000256" key="2">
    <source>
        <dbReference type="ARBA" id="ARBA00022792"/>
    </source>
</evidence>
<protein>
    <recommendedName>
        <fullName evidence="8">Mitochondrial inner membrane protease subunit</fullName>
        <ecNumber evidence="8">3.4.21.-</ecNumber>
    </recommendedName>
</protein>
<dbReference type="OrthoDB" id="308440at2759"/>
<dbReference type="Pfam" id="PF10502">
    <property type="entry name" value="Peptidase_S26"/>
    <property type="match status" value="1"/>
</dbReference>
<keyword evidence="4 8" id="KW-0496">Mitochondrion</keyword>
<sequence>MIKSIWNNRRQISRIALRSSLLTLQIWCGAEIFRMYFADIQLSYGISMIPTIESSGAWLLHEPISVKKGLQNDVFDNTTEEGKTVLQQLRKEYGTGIRRGDLVVAITPDQPDKSICKRVVGFPGDRILRDPLYLQMTKRFQDITDDEESRYIQVPKNHVWLTGDNLTNSRDSRSYGPVALPLLKGKVFAKYSDNFLPVKNGVFVQM</sequence>
<comment type="subcellular location">
    <subcellularLocation>
        <location evidence="1 8">Mitochondrion inner membrane</location>
    </subcellularLocation>
</comment>